<sequence>MDAAVRSSNPGGALDRETIALGGVDVALLTGMILVGQRSHGIAPLAEPLAALETVIPFLVGWLVMAALAGVYAPGVSSSVTRTARVTTVAWVAAANVGLILRASSLFDGGATGLFPLVITGFGLLVLGGWRIGYAAYASSRS</sequence>
<evidence type="ECO:0000313" key="2">
    <source>
        <dbReference type="EMBL" id="TYL38679.1"/>
    </source>
</evidence>
<keyword evidence="1" id="KW-1133">Transmembrane helix</keyword>
<organism evidence="2 3">
    <name type="scientific">Natronococcus pandeyae</name>
    <dbReference type="NCBI Taxonomy" id="2055836"/>
    <lineage>
        <taxon>Archaea</taxon>
        <taxon>Methanobacteriati</taxon>
        <taxon>Methanobacteriota</taxon>
        <taxon>Stenosarchaea group</taxon>
        <taxon>Halobacteria</taxon>
        <taxon>Halobacteriales</taxon>
        <taxon>Natrialbaceae</taxon>
        <taxon>Natronococcus</taxon>
    </lineage>
</organism>
<keyword evidence="1" id="KW-0472">Membrane</keyword>
<dbReference type="Proteomes" id="UP000766904">
    <property type="component" value="Unassembled WGS sequence"/>
</dbReference>
<feature type="transmembrane region" description="Helical" evidence="1">
    <location>
        <begin position="86"/>
        <end position="107"/>
    </location>
</feature>
<comment type="caution">
    <text evidence="2">The sequence shown here is derived from an EMBL/GenBank/DDBJ whole genome shotgun (WGS) entry which is preliminary data.</text>
</comment>
<keyword evidence="3" id="KW-1185">Reference proteome</keyword>
<dbReference type="EMBL" id="PHNJ01000004">
    <property type="protein sequence ID" value="TYL38679.1"/>
    <property type="molecule type" value="Genomic_DNA"/>
</dbReference>
<dbReference type="InterPro" id="IPR021414">
    <property type="entry name" value="DUF3054"/>
</dbReference>
<feature type="transmembrane region" description="Helical" evidence="1">
    <location>
        <begin position="113"/>
        <end position="137"/>
    </location>
</feature>
<proteinExistence type="predicted"/>
<evidence type="ECO:0000313" key="3">
    <source>
        <dbReference type="Proteomes" id="UP000766904"/>
    </source>
</evidence>
<evidence type="ECO:0000256" key="1">
    <source>
        <dbReference type="SAM" id="Phobius"/>
    </source>
</evidence>
<accession>A0A8J8TSD7</accession>
<feature type="transmembrane region" description="Helical" evidence="1">
    <location>
        <begin position="55"/>
        <end position="74"/>
    </location>
</feature>
<gene>
    <name evidence="2" type="ORF">CV102_09175</name>
</gene>
<dbReference type="Pfam" id="PF11255">
    <property type="entry name" value="DUF3054"/>
    <property type="match status" value="1"/>
</dbReference>
<dbReference type="OrthoDB" id="177006at2157"/>
<name>A0A8J8TSD7_9EURY</name>
<dbReference type="RefSeq" id="WP_148857638.1">
    <property type="nucleotide sequence ID" value="NZ_PHNJ01000004.1"/>
</dbReference>
<keyword evidence="1" id="KW-0812">Transmembrane</keyword>
<dbReference type="AlphaFoldDB" id="A0A8J8TSD7"/>
<reference evidence="2" key="1">
    <citation type="submission" date="2017-11" db="EMBL/GenBank/DDBJ databases">
        <authorList>
            <person name="Kajale S.C."/>
            <person name="Sharma A."/>
        </authorList>
    </citation>
    <scope>NUCLEOTIDE SEQUENCE</scope>
    <source>
        <strain evidence="2">LS1_42</strain>
    </source>
</reference>
<protein>
    <submittedName>
        <fullName evidence="2">DUF3054 domain-containing protein</fullName>
    </submittedName>
</protein>